<reference evidence="3 4" key="1">
    <citation type="journal article" date="2017" name="Int. J. Parasitol.">
        <title>The genome of the protozoan parasite Cystoisospora suis and a reverse vaccinology approach to identify vaccine candidates.</title>
        <authorList>
            <person name="Palmieri N."/>
            <person name="Shrestha A."/>
            <person name="Ruttkowski B."/>
            <person name="Beck T."/>
            <person name="Vogl C."/>
            <person name="Tomley F."/>
            <person name="Blake D.P."/>
            <person name="Joachim A."/>
        </authorList>
    </citation>
    <scope>NUCLEOTIDE SEQUENCE [LARGE SCALE GENOMIC DNA]</scope>
    <source>
        <strain evidence="3 4">Wien I</strain>
    </source>
</reference>
<gene>
    <name evidence="3" type="ORF">CSUI_006423</name>
</gene>
<keyword evidence="2" id="KW-0732">Signal</keyword>
<proteinExistence type="predicted"/>
<feature type="compositionally biased region" description="Basic and acidic residues" evidence="1">
    <location>
        <begin position="40"/>
        <end position="50"/>
    </location>
</feature>
<feature type="signal peptide" evidence="2">
    <location>
        <begin position="1"/>
        <end position="27"/>
    </location>
</feature>
<feature type="region of interest" description="Disordered" evidence="1">
    <location>
        <begin position="36"/>
        <end position="86"/>
    </location>
</feature>
<keyword evidence="4" id="KW-1185">Reference proteome</keyword>
<comment type="caution">
    <text evidence="3">The sequence shown here is derived from an EMBL/GenBank/DDBJ whole genome shotgun (WGS) entry which is preliminary data.</text>
</comment>
<name>A0A2C6KU35_9APIC</name>
<dbReference type="AlphaFoldDB" id="A0A2C6KU35"/>
<dbReference type="Proteomes" id="UP000221165">
    <property type="component" value="Unassembled WGS sequence"/>
</dbReference>
<evidence type="ECO:0000313" key="4">
    <source>
        <dbReference type="Proteomes" id="UP000221165"/>
    </source>
</evidence>
<dbReference type="VEuPathDB" id="ToxoDB:CSUI_006423"/>
<dbReference type="GeneID" id="94429794"/>
<evidence type="ECO:0000256" key="2">
    <source>
        <dbReference type="SAM" id="SignalP"/>
    </source>
</evidence>
<evidence type="ECO:0008006" key="5">
    <source>
        <dbReference type="Google" id="ProtNLM"/>
    </source>
</evidence>
<evidence type="ECO:0000313" key="3">
    <source>
        <dbReference type="EMBL" id="PHJ19742.1"/>
    </source>
</evidence>
<organism evidence="3 4">
    <name type="scientific">Cystoisospora suis</name>
    <dbReference type="NCBI Taxonomy" id="483139"/>
    <lineage>
        <taxon>Eukaryota</taxon>
        <taxon>Sar</taxon>
        <taxon>Alveolata</taxon>
        <taxon>Apicomplexa</taxon>
        <taxon>Conoidasida</taxon>
        <taxon>Coccidia</taxon>
        <taxon>Eucoccidiorida</taxon>
        <taxon>Eimeriorina</taxon>
        <taxon>Sarcocystidae</taxon>
        <taxon>Cystoisospora</taxon>
    </lineage>
</organism>
<feature type="compositionally biased region" description="Basic and acidic residues" evidence="1">
    <location>
        <begin position="71"/>
        <end position="86"/>
    </location>
</feature>
<sequence>MGRLLLDCSSLMFVVLSSLLTSRKVRTTDDIRRRSFLNQEETKPDRKEPNARAFLLRGPAKTKSKQTSYRTNERRLVTKHEIKSQN</sequence>
<dbReference type="RefSeq" id="XP_067921438.1">
    <property type="nucleotide sequence ID" value="XM_068066583.1"/>
</dbReference>
<dbReference type="EMBL" id="MIGC01003250">
    <property type="protein sequence ID" value="PHJ19742.1"/>
    <property type="molecule type" value="Genomic_DNA"/>
</dbReference>
<accession>A0A2C6KU35</accession>
<evidence type="ECO:0000256" key="1">
    <source>
        <dbReference type="SAM" id="MobiDB-lite"/>
    </source>
</evidence>
<protein>
    <recommendedName>
        <fullName evidence="5">Secreted protein</fullName>
    </recommendedName>
</protein>
<feature type="chain" id="PRO_5012180417" description="Secreted protein" evidence="2">
    <location>
        <begin position="28"/>
        <end position="86"/>
    </location>
</feature>